<protein>
    <recommendedName>
        <fullName evidence="4">Transposase</fullName>
    </recommendedName>
</protein>
<dbReference type="eggNOG" id="COG2963">
    <property type="taxonomic scope" value="Bacteria"/>
</dbReference>
<dbReference type="GO" id="GO:0003677">
    <property type="term" value="F:DNA binding"/>
    <property type="evidence" value="ECO:0007669"/>
    <property type="project" value="InterPro"/>
</dbReference>
<accession>U3CIR2</accession>
<dbReference type="AlphaFoldDB" id="U3CIR2"/>
<dbReference type="InterPro" id="IPR009057">
    <property type="entry name" value="Homeodomain-like_sf"/>
</dbReference>
<dbReference type="STRING" id="1219080.VEZ01S_49_00120"/>
<organism evidence="2 3">
    <name type="scientific">Vibrio ezurae NBRC 102218</name>
    <dbReference type="NCBI Taxonomy" id="1219080"/>
    <lineage>
        <taxon>Bacteria</taxon>
        <taxon>Pseudomonadati</taxon>
        <taxon>Pseudomonadota</taxon>
        <taxon>Gammaproteobacteria</taxon>
        <taxon>Vibrionales</taxon>
        <taxon>Vibrionaceae</taxon>
        <taxon>Vibrio</taxon>
    </lineage>
</organism>
<dbReference type="GO" id="GO:0004803">
    <property type="term" value="F:transposase activity"/>
    <property type="evidence" value="ECO:0007669"/>
    <property type="project" value="InterPro"/>
</dbReference>
<sequence>MSSQIVILPNNRLTFIVSVYTKINGDNEHEKSRYTEEQIIKILREVEAGRMVKDVCHEYGVALPTYYNWKSKYGAWKHLM</sequence>
<gene>
    <name evidence="2" type="ORF">VEZ01S_49_00120</name>
</gene>
<dbReference type="Proteomes" id="UP000016562">
    <property type="component" value="Unassembled WGS sequence"/>
</dbReference>
<dbReference type="Pfam" id="PF01527">
    <property type="entry name" value="HTH_Tnp_1"/>
    <property type="match status" value="1"/>
</dbReference>
<comment type="similarity">
    <text evidence="1">Belongs to the transposase 8 family.</text>
</comment>
<dbReference type="EMBL" id="BATM01000049">
    <property type="protein sequence ID" value="GAD81054.1"/>
    <property type="molecule type" value="Genomic_DNA"/>
</dbReference>
<evidence type="ECO:0000313" key="3">
    <source>
        <dbReference type="Proteomes" id="UP000016562"/>
    </source>
</evidence>
<dbReference type="PANTHER" id="PTHR33609:SF5">
    <property type="entry name" value="LOW CALCIUM RESPONSE LOCUS PROTEIN S"/>
    <property type="match status" value="1"/>
</dbReference>
<evidence type="ECO:0000313" key="2">
    <source>
        <dbReference type="EMBL" id="GAD81054.1"/>
    </source>
</evidence>
<evidence type="ECO:0000256" key="1">
    <source>
        <dbReference type="ARBA" id="ARBA00009964"/>
    </source>
</evidence>
<comment type="caution">
    <text evidence="2">The sequence shown here is derived from an EMBL/GenBank/DDBJ whole genome shotgun (WGS) entry which is preliminary data.</text>
</comment>
<dbReference type="SUPFAM" id="SSF46689">
    <property type="entry name" value="Homeodomain-like"/>
    <property type="match status" value="1"/>
</dbReference>
<keyword evidence="3" id="KW-1185">Reference proteome</keyword>
<name>U3CIR2_9VIBR</name>
<dbReference type="PANTHER" id="PTHR33609">
    <property type="entry name" value="LOW CALCIUM RESPONSE LOCUS PROTEIN S"/>
    <property type="match status" value="1"/>
</dbReference>
<dbReference type="GO" id="GO:0006313">
    <property type="term" value="P:DNA transposition"/>
    <property type="evidence" value="ECO:0007669"/>
    <property type="project" value="InterPro"/>
</dbReference>
<evidence type="ECO:0008006" key="4">
    <source>
        <dbReference type="Google" id="ProtNLM"/>
    </source>
</evidence>
<reference evidence="2 3" key="1">
    <citation type="submission" date="2013-09" db="EMBL/GenBank/DDBJ databases">
        <title>Whole genome shotgun sequence of Vibrio ezurae NBRC 102218.</title>
        <authorList>
            <person name="Yoshida I."/>
            <person name="Hosoyama A."/>
            <person name="Numata M."/>
            <person name="Hashimoto M."/>
            <person name="Hosoyama Y."/>
            <person name="Tsuchikane K."/>
            <person name="Noguchi M."/>
            <person name="Hirakata S."/>
            <person name="Ichikawa N."/>
            <person name="Ohji S."/>
            <person name="Yamazoe A."/>
            <person name="Fujita N."/>
        </authorList>
    </citation>
    <scope>NUCLEOTIDE SEQUENCE [LARGE SCALE GENOMIC DNA]</scope>
    <source>
        <strain evidence="2 3">NBRC 102218</strain>
    </source>
</reference>
<dbReference type="InterPro" id="IPR002514">
    <property type="entry name" value="Transposase_8"/>
</dbReference>
<dbReference type="InterPro" id="IPR052546">
    <property type="entry name" value="Transposase_8_domain"/>
</dbReference>
<proteinExistence type="inferred from homology"/>